<sequence>MALLRRLFARRRPGVQAASAACAASQAAAGTAPEPGRPSVRQRHYLEDVPYLLPKDPLEDQRLNYQHHALYRTLSNHYLAPLTAESTRTILDVGTGTGIWAFEMHALFPHALIVGVDVSLQSLPQPVPPTCLFVRANVLEGLPFPDGQFTYTHQRLLVAAIPARSWPGVVQELVRVTRPGGWIELLELSDVIQPAGPATRRLLDWFVGISRQLGFEMEVLRRLGELLQQAGCVDVTSQDIPVPLGRWAGAAGQLLLTDVLHGLDALKDAYCARTSTPPEVVETMLREAAQEWERLQARYVFHAAYGRRPQP</sequence>
<evidence type="ECO:0000256" key="3">
    <source>
        <dbReference type="ARBA" id="ARBA00022691"/>
    </source>
</evidence>
<evidence type="ECO:0000256" key="2">
    <source>
        <dbReference type="ARBA" id="ARBA00022679"/>
    </source>
</evidence>
<dbReference type="Pfam" id="PF13649">
    <property type="entry name" value="Methyltransf_25"/>
    <property type="match status" value="1"/>
</dbReference>
<feature type="domain" description="Methyltransferase" evidence="4">
    <location>
        <begin position="90"/>
        <end position="181"/>
    </location>
</feature>
<dbReference type="EMBL" id="AP019377">
    <property type="protein sequence ID" value="BBH92248.1"/>
    <property type="molecule type" value="Genomic_DNA"/>
</dbReference>
<keyword evidence="2" id="KW-0808">Transferase</keyword>
<name>A0A455SXJ9_9CHLR</name>
<dbReference type="SUPFAM" id="SSF53335">
    <property type="entry name" value="S-adenosyl-L-methionine-dependent methyltransferases"/>
    <property type="match status" value="1"/>
</dbReference>
<dbReference type="PROSITE" id="PS01184">
    <property type="entry name" value="UBIE_2"/>
    <property type="match status" value="1"/>
</dbReference>
<reference evidence="5" key="1">
    <citation type="submission" date="2018-12" db="EMBL/GenBank/DDBJ databases">
        <title>Novel natural products biosynthetic potential of the class Ktedonobacteria.</title>
        <authorList>
            <person name="Zheng Y."/>
            <person name="Saitou A."/>
            <person name="Wang C.M."/>
            <person name="Toyoda A."/>
            <person name="Minakuchi Y."/>
            <person name="Sekiguchi Y."/>
            <person name="Ueda K."/>
            <person name="Takano H."/>
            <person name="Sakai Y."/>
            <person name="Yokota A."/>
            <person name="Yabe S."/>
        </authorList>
    </citation>
    <scope>NUCLEOTIDE SEQUENCE</scope>
    <source>
        <strain evidence="5">A3-2</strain>
    </source>
</reference>
<organism evidence="5">
    <name type="scientific">Thermogemmatispora argillosa</name>
    <dbReference type="NCBI Taxonomy" id="2045280"/>
    <lineage>
        <taxon>Bacteria</taxon>
        <taxon>Bacillati</taxon>
        <taxon>Chloroflexota</taxon>
        <taxon>Ktedonobacteria</taxon>
        <taxon>Thermogemmatisporales</taxon>
        <taxon>Thermogemmatisporaceae</taxon>
        <taxon>Thermogemmatispora</taxon>
    </lineage>
</organism>
<dbReference type="PANTHER" id="PTHR43591">
    <property type="entry name" value="METHYLTRANSFERASE"/>
    <property type="match status" value="1"/>
</dbReference>
<dbReference type="CDD" id="cd02440">
    <property type="entry name" value="AdoMet_MTases"/>
    <property type="match status" value="1"/>
</dbReference>
<dbReference type="InterPro" id="IPR023576">
    <property type="entry name" value="UbiE/COQ5_MeTrFase_CS"/>
</dbReference>
<dbReference type="InterPro" id="IPR029063">
    <property type="entry name" value="SAM-dependent_MTases_sf"/>
</dbReference>
<dbReference type="InterPro" id="IPR041698">
    <property type="entry name" value="Methyltransf_25"/>
</dbReference>
<gene>
    <name evidence="5" type="ORF">KTA_04470</name>
</gene>
<keyword evidence="3" id="KW-0949">S-adenosyl-L-methionine</keyword>
<evidence type="ECO:0000313" key="5">
    <source>
        <dbReference type="EMBL" id="BBH92248.1"/>
    </source>
</evidence>
<evidence type="ECO:0000259" key="4">
    <source>
        <dbReference type="Pfam" id="PF13649"/>
    </source>
</evidence>
<accession>A0A455SXJ9</accession>
<keyword evidence="1" id="KW-0489">Methyltransferase</keyword>
<dbReference type="AlphaFoldDB" id="A0A455SXJ9"/>
<dbReference type="Gene3D" id="3.40.50.150">
    <property type="entry name" value="Vaccinia Virus protein VP39"/>
    <property type="match status" value="1"/>
</dbReference>
<dbReference type="GO" id="GO:0008168">
    <property type="term" value="F:methyltransferase activity"/>
    <property type="evidence" value="ECO:0007669"/>
    <property type="project" value="UniProtKB-KW"/>
</dbReference>
<evidence type="ECO:0000256" key="1">
    <source>
        <dbReference type="ARBA" id="ARBA00022603"/>
    </source>
</evidence>
<proteinExistence type="predicted"/>
<dbReference type="GO" id="GO:0032259">
    <property type="term" value="P:methylation"/>
    <property type="evidence" value="ECO:0007669"/>
    <property type="project" value="UniProtKB-KW"/>
</dbReference>
<protein>
    <recommendedName>
        <fullName evidence="4">Methyltransferase domain-containing protein</fullName>
    </recommendedName>
</protein>